<dbReference type="SMART" id="SM00462">
    <property type="entry name" value="PTB"/>
    <property type="match status" value="1"/>
</dbReference>
<dbReference type="STRING" id="6526.A0A2C9JH23"/>
<comment type="subcellular location">
    <subcellularLocation>
        <location evidence="1">Cytoplasm</location>
    </subcellularLocation>
</comment>
<dbReference type="Pfam" id="PF00640">
    <property type="entry name" value="PID"/>
    <property type="match status" value="1"/>
</dbReference>
<dbReference type="PROSITE" id="PS01179">
    <property type="entry name" value="PID"/>
    <property type="match status" value="2"/>
</dbReference>
<evidence type="ECO:0000256" key="5">
    <source>
        <dbReference type="ARBA" id="ARBA00022782"/>
    </source>
</evidence>
<sequence>MQPQFSTQVFKEAFDYGDGLHILDLKHINISSEIYVFNGYLTGALSIKRKQRIRQKHQWQLGVKKVVNPNDPARFSGNGLNYRAKLIGIENVPEARGDEMCQEAITKLKNSVKISGQHKPKIFVQVTLEGLKIIDAISLTANQSKKKSDSKSPKQGEMNEQEDKTKELIVLHTHAVHRISFIARDVTDNRAFGYVYGEGDGTHKFFAIKTAAAAEQLVLALRDLFQVVYEMKKKEMEKIGQDGSASDETTKVENSQTSGDGSTSGTGQAPVEKVNADGENIYQVPTNNAPVNPPTQAEQVANLLDLEDQADHILKDIEQIKNLEFDSLTSDSLFSPASPPVTEMASLAISSSVGTASIVDPWGLSPSVSPPTAAPAIPASSSSSALGDLAGLQTGPFAPMGQTSFPPSPFSVQPGLLGAPNMNMMSGNLPVNRDPFGNDPFSSSTQQRLQQSPGFGAATNPFGAGGFGSPFGLPQAATSPMGLMPGMVPHGFMPQAGIVGSGVPQMAIGGVRNPFGASLFPSPQPQMTNLFNDDEVSVLKPIKKDALADAQNAESAQAKPKSTRDDLFGDLLDIKKSTPPVAASLSPKDLFNQATPVEKKSLNELKSVSKPTQAPQVQASADFDYHFPGDEANDLPFTDLEEEDCLASSYGPPAMDPPSCPKQLLSNPLVSPTPPPVPQRHPSPSFFSENCLSSESKLQTAFVLNSPPVPSRTINHSNHSKPFPALVLNTSSDKIFSHLPSPDEPPPPLPLQVASEFAAPTPPPRPIFSSSSSFSSSPSPIPDVSINKMTLKSISSTVTLDCIRAVPNKEVASLSSNDINSDNFTCDITNASQSDIKPREFPTCMFSDQWDNMQKPFPTQEDGYSSKTGDDPFMAANKSDDWRSCDLTDNDPFNMPLHLTPGFKAVAKFGNDPFDDSFNALKNDNWDPFALSVQETFLEPNDVSVPAPDFDPFNTATTSSNKCPTPAFDPFTADFSSGNTNPLPTLNAFGVPTQAPSAPASGNSLLD</sequence>
<dbReference type="InterPro" id="IPR011993">
    <property type="entry name" value="PH-like_dom_sf"/>
</dbReference>
<evidence type="ECO:0000256" key="3">
    <source>
        <dbReference type="ARBA" id="ARBA00022490"/>
    </source>
</evidence>
<feature type="region of interest" description="Disordered" evidence="6">
    <location>
        <begin position="986"/>
        <end position="1007"/>
    </location>
</feature>
<dbReference type="VEuPathDB" id="VectorBase:BGLAX_028343"/>
<proteinExistence type="predicted"/>
<dbReference type="OrthoDB" id="10069833at2759"/>
<dbReference type="Gene3D" id="2.30.29.30">
    <property type="entry name" value="Pleckstrin-homology domain (PH domain)/Phosphotyrosine-binding domain (PTB)"/>
    <property type="match status" value="1"/>
</dbReference>
<dbReference type="InterPro" id="IPR048561">
    <property type="entry name" value="Dab_PTB"/>
</dbReference>
<dbReference type="AlphaFoldDB" id="A0A2C9JH23"/>
<evidence type="ECO:0000313" key="8">
    <source>
        <dbReference type="EnsemblMetazoa" id="BGLB002440-PB"/>
    </source>
</evidence>
<evidence type="ECO:0000256" key="1">
    <source>
        <dbReference type="ARBA" id="ARBA00004496"/>
    </source>
</evidence>
<feature type="region of interest" description="Disordered" evidence="6">
    <location>
        <begin position="647"/>
        <end position="690"/>
    </location>
</feature>
<dbReference type="Proteomes" id="UP000076420">
    <property type="component" value="Unassembled WGS sequence"/>
</dbReference>
<feature type="domain" description="PID" evidence="7">
    <location>
        <begin position="170"/>
        <end position="237"/>
    </location>
</feature>
<feature type="compositionally biased region" description="Low complexity" evidence="6">
    <location>
        <begin position="255"/>
        <end position="268"/>
    </location>
</feature>
<keyword evidence="3" id="KW-0963">Cytoplasm</keyword>
<feature type="compositionally biased region" description="Polar residues" evidence="6">
    <location>
        <begin position="994"/>
        <end position="1007"/>
    </location>
</feature>
<dbReference type="CDD" id="cd01215">
    <property type="entry name" value="PTB_Dab"/>
    <property type="match status" value="1"/>
</dbReference>
<keyword evidence="5" id="KW-0221">Differentiation</keyword>
<protein>
    <recommendedName>
        <fullName evidence="7">PID domain-containing protein</fullName>
    </recommendedName>
</protein>
<evidence type="ECO:0000313" key="9">
    <source>
        <dbReference type="Proteomes" id="UP000076420"/>
    </source>
</evidence>
<organism evidence="8 9">
    <name type="scientific">Biomphalaria glabrata</name>
    <name type="common">Bloodfluke planorb</name>
    <name type="synonym">Freshwater snail</name>
    <dbReference type="NCBI Taxonomy" id="6526"/>
    <lineage>
        <taxon>Eukaryota</taxon>
        <taxon>Metazoa</taxon>
        <taxon>Spiralia</taxon>
        <taxon>Lophotrochozoa</taxon>
        <taxon>Mollusca</taxon>
        <taxon>Gastropoda</taxon>
        <taxon>Heterobranchia</taxon>
        <taxon>Euthyneura</taxon>
        <taxon>Panpulmonata</taxon>
        <taxon>Hygrophila</taxon>
        <taxon>Lymnaeoidea</taxon>
        <taxon>Planorbidae</taxon>
        <taxon>Biomphalaria</taxon>
    </lineage>
</organism>
<dbReference type="KEGG" id="bgt:106061611"/>
<dbReference type="EnsemblMetazoa" id="BGLB002440-RB">
    <property type="protein sequence ID" value="BGLB002440-PB"/>
    <property type="gene ID" value="BGLB002440"/>
</dbReference>
<dbReference type="PANTHER" id="PTHR47695:SF3">
    <property type="entry name" value="PID DOMAIN-CONTAINING PROTEIN"/>
    <property type="match status" value="1"/>
</dbReference>
<dbReference type="InterPro" id="IPR006020">
    <property type="entry name" value="PTB/PI_dom"/>
</dbReference>
<dbReference type="PANTHER" id="PTHR47695">
    <property type="entry name" value="PID DOMAIN-CONTAINING PROTEIN"/>
    <property type="match status" value="1"/>
</dbReference>
<keyword evidence="4" id="KW-0597">Phosphoprotein</keyword>
<evidence type="ECO:0000256" key="4">
    <source>
        <dbReference type="ARBA" id="ARBA00022553"/>
    </source>
</evidence>
<evidence type="ECO:0000256" key="6">
    <source>
        <dbReference type="SAM" id="MobiDB-lite"/>
    </source>
</evidence>
<feature type="compositionally biased region" description="Pro residues" evidence="6">
    <location>
        <begin position="671"/>
        <end position="681"/>
    </location>
</feature>
<evidence type="ECO:0000256" key="2">
    <source>
        <dbReference type="ARBA" id="ARBA00022473"/>
    </source>
</evidence>
<gene>
    <name evidence="8" type="primary">106061611</name>
</gene>
<reference evidence="8" key="1">
    <citation type="submission" date="2020-05" db="UniProtKB">
        <authorList>
            <consortium name="EnsemblMetazoa"/>
        </authorList>
    </citation>
    <scope>IDENTIFICATION</scope>
    <source>
        <strain evidence="8">BB02</strain>
    </source>
</reference>
<feature type="region of interest" description="Disordered" evidence="6">
    <location>
        <begin position="760"/>
        <end position="780"/>
    </location>
</feature>
<accession>A0A2C9JH23</accession>
<keyword evidence="2" id="KW-0217">Developmental protein</keyword>
<feature type="domain" description="PID" evidence="7">
    <location>
        <begin position="77"/>
        <end position="136"/>
    </location>
</feature>
<feature type="region of interest" description="Disordered" evidence="6">
    <location>
        <begin position="237"/>
        <end position="271"/>
    </location>
</feature>
<name>A0A2C9JH23_BIOGL</name>
<dbReference type="SUPFAM" id="SSF50729">
    <property type="entry name" value="PH domain-like"/>
    <property type="match status" value="1"/>
</dbReference>
<dbReference type="VEuPathDB" id="VectorBase:BGLB002440"/>
<evidence type="ECO:0000259" key="7">
    <source>
        <dbReference type="PROSITE" id="PS01179"/>
    </source>
</evidence>
<dbReference type="GO" id="GO:0030154">
    <property type="term" value="P:cell differentiation"/>
    <property type="evidence" value="ECO:0007669"/>
    <property type="project" value="UniProtKB-KW"/>
</dbReference>
<feature type="region of interest" description="Disordered" evidence="6">
    <location>
        <begin position="144"/>
        <end position="163"/>
    </location>
</feature>
<dbReference type="GO" id="GO:0005737">
    <property type="term" value="C:cytoplasm"/>
    <property type="evidence" value="ECO:0007669"/>
    <property type="project" value="UniProtKB-SubCell"/>
</dbReference>
<feature type="region of interest" description="Disordered" evidence="6">
    <location>
        <begin position="388"/>
        <end position="419"/>
    </location>
</feature>
<feature type="compositionally biased region" description="Low complexity" evidence="6">
    <location>
        <begin position="767"/>
        <end position="778"/>
    </location>
</feature>